<feature type="region of interest" description="Disordered" evidence="1">
    <location>
        <begin position="210"/>
        <end position="253"/>
    </location>
</feature>
<evidence type="ECO:0000313" key="5">
    <source>
        <dbReference type="Proteomes" id="UP001212997"/>
    </source>
</evidence>
<keyword evidence="2" id="KW-0812">Transmembrane</keyword>
<dbReference type="Pfam" id="PF20151">
    <property type="entry name" value="DUF6533"/>
    <property type="match status" value="1"/>
</dbReference>
<proteinExistence type="predicted"/>
<reference evidence="4" key="1">
    <citation type="submission" date="2022-07" db="EMBL/GenBank/DDBJ databases">
        <title>Genome Sequence of Physisporinus lineatus.</title>
        <authorList>
            <person name="Buettner E."/>
        </authorList>
    </citation>
    <scope>NUCLEOTIDE SEQUENCE</scope>
    <source>
        <strain evidence="4">VT162</strain>
    </source>
</reference>
<feature type="transmembrane region" description="Helical" evidence="2">
    <location>
        <begin position="48"/>
        <end position="68"/>
    </location>
</feature>
<comment type="caution">
    <text evidence="4">The sequence shown here is derived from an EMBL/GenBank/DDBJ whole genome shotgun (WGS) entry which is preliminary data.</text>
</comment>
<keyword evidence="2" id="KW-0472">Membrane</keyword>
<keyword evidence="2" id="KW-1133">Transmembrane helix</keyword>
<organism evidence="4 5">
    <name type="scientific">Meripilus lineatus</name>
    <dbReference type="NCBI Taxonomy" id="2056292"/>
    <lineage>
        <taxon>Eukaryota</taxon>
        <taxon>Fungi</taxon>
        <taxon>Dikarya</taxon>
        <taxon>Basidiomycota</taxon>
        <taxon>Agaricomycotina</taxon>
        <taxon>Agaricomycetes</taxon>
        <taxon>Polyporales</taxon>
        <taxon>Meripilaceae</taxon>
        <taxon>Meripilus</taxon>
    </lineage>
</organism>
<dbReference type="Proteomes" id="UP001212997">
    <property type="component" value="Unassembled WGS sequence"/>
</dbReference>
<evidence type="ECO:0000256" key="1">
    <source>
        <dbReference type="SAM" id="MobiDB-lite"/>
    </source>
</evidence>
<evidence type="ECO:0000256" key="2">
    <source>
        <dbReference type="SAM" id="Phobius"/>
    </source>
</evidence>
<gene>
    <name evidence="4" type="ORF">NLI96_g6461</name>
</gene>
<feature type="compositionally biased region" description="Low complexity" evidence="1">
    <location>
        <begin position="221"/>
        <end position="235"/>
    </location>
</feature>
<dbReference type="AlphaFoldDB" id="A0AAD5YI19"/>
<protein>
    <recommendedName>
        <fullName evidence="3">DUF6533 domain-containing protein</fullName>
    </recommendedName>
</protein>
<sequence length="253" mass="28424">MNDPDSQFSVDFERQGIRYCRVSVLALFAYEMLITLDEEVETIWKRRINLPSILYLVMRFGTLGYLIINALQTTTFFGLQTNVGYVNLTTCFYSIAQHLSGALFKFTLVMHYYWWSYLPFVAYFTRFIDAVASDDPLHQVSGVCDFTIGASNEFIMILSTILYTRFFLNLRNVDNVQTTSGDVPHTSSLKFASSVIGNIGAPLNISKGTTNEWSDADTQQDSDPSSIDVSDVLPSHNERDPEGGPSTLPTLAQ</sequence>
<feature type="domain" description="DUF6533" evidence="3">
    <location>
        <begin position="19"/>
        <end position="63"/>
    </location>
</feature>
<evidence type="ECO:0000259" key="3">
    <source>
        <dbReference type="Pfam" id="PF20151"/>
    </source>
</evidence>
<dbReference type="EMBL" id="JANAWD010000236">
    <property type="protein sequence ID" value="KAJ3483236.1"/>
    <property type="molecule type" value="Genomic_DNA"/>
</dbReference>
<dbReference type="InterPro" id="IPR045340">
    <property type="entry name" value="DUF6533"/>
</dbReference>
<name>A0AAD5YI19_9APHY</name>
<accession>A0AAD5YI19</accession>
<keyword evidence="5" id="KW-1185">Reference proteome</keyword>
<evidence type="ECO:0000313" key="4">
    <source>
        <dbReference type="EMBL" id="KAJ3483236.1"/>
    </source>
</evidence>